<evidence type="ECO:0000256" key="1">
    <source>
        <dbReference type="SAM" id="MobiDB-lite"/>
    </source>
</evidence>
<name>A0A1G5M7L5_AFIMA</name>
<protein>
    <submittedName>
        <fullName evidence="2">Uncharacterized protein</fullName>
    </submittedName>
</protein>
<reference evidence="2 3" key="1">
    <citation type="submission" date="2016-10" db="EMBL/GenBank/DDBJ databases">
        <authorList>
            <person name="de Groot N.N."/>
        </authorList>
    </citation>
    <scope>NUCLEOTIDE SEQUENCE [LARGE SCALE GENOMIC DNA]</scope>
    <source>
        <strain evidence="2 3">DSM 2698</strain>
    </source>
</reference>
<organism evidence="2 3">
    <name type="scientific">Afifella marina DSM 2698</name>
    <dbReference type="NCBI Taxonomy" id="1120955"/>
    <lineage>
        <taxon>Bacteria</taxon>
        <taxon>Pseudomonadati</taxon>
        <taxon>Pseudomonadota</taxon>
        <taxon>Alphaproteobacteria</taxon>
        <taxon>Hyphomicrobiales</taxon>
        <taxon>Afifellaceae</taxon>
        <taxon>Afifella</taxon>
    </lineage>
</organism>
<feature type="compositionally biased region" description="Basic and acidic residues" evidence="1">
    <location>
        <begin position="1"/>
        <end position="11"/>
    </location>
</feature>
<keyword evidence="3" id="KW-1185">Reference proteome</keyword>
<dbReference type="RefSeq" id="WP_139163647.1">
    <property type="nucleotide sequence ID" value="NZ_FMVW01000001.1"/>
</dbReference>
<dbReference type="AlphaFoldDB" id="A0A1G5M7L5"/>
<gene>
    <name evidence="2" type="ORF">SAMN03080610_00152</name>
</gene>
<evidence type="ECO:0000313" key="3">
    <source>
        <dbReference type="Proteomes" id="UP000199347"/>
    </source>
</evidence>
<dbReference type="EMBL" id="FMVW01000001">
    <property type="protein sequence ID" value="SCZ20528.1"/>
    <property type="molecule type" value="Genomic_DNA"/>
</dbReference>
<feature type="region of interest" description="Disordered" evidence="1">
    <location>
        <begin position="1"/>
        <end position="35"/>
    </location>
</feature>
<evidence type="ECO:0000313" key="2">
    <source>
        <dbReference type="EMBL" id="SCZ20528.1"/>
    </source>
</evidence>
<accession>A0A1G5M7L5</accession>
<dbReference type="OrthoDB" id="9915719at2"/>
<dbReference type="Proteomes" id="UP000199347">
    <property type="component" value="Unassembled WGS sequence"/>
</dbReference>
<proteinExistence type="predicted"/>
<sequence length="78" mass="8170">MGDLAKPKDLGAGEAEGADRAGPGRKGPEAEARRPQSLVVALPGVDLQTVIETIALLRSLDGQPGLDPFNRRPERALS</sequence>